<name>A0ABQ6TSY8_9BACT</name>
<feature type="transmembrane region" description="Helical" evidence="8">
    <location>
        <begin position="276"/>
        <end position="294"/>
    </location>
</feature>
<dbReference type="InterPro" id="IPR001958">
    <property type="entry name" value="Tet-R_TetA/multi-R_MdtG-like"/>
</dbReference>
<dbReference type="InterPro" id="IPR005829">
    <property type="entry name" value="Sugar_transporter_CS"/>
</dbReference>
<dbReference type="PANTHER" id="PTHR43124">
    <property type="entry name" value="PURINE EFFLUX PUMP PBUE"/>
    <property type="match status" value="1"/>
</dbReference>
<evidence type="ECO:0000256" key="7">
    <source>
        <dbReference type="ARBA" id="ARBA00023136"/>
    </source>
</evidence>
<dbReference type="EMBL" id="VZRA01000001">
    <property type="protein sequence ID" value="KAB0672065.1"/>
    <property type="molecule type" value="Genomic_DNA"/>
</dbReference>
<feature type="transmembrane region" description="Helical" evidence="8">
    <location>
        <begin position="360"/>
        <end position="381"/>
    </location>
</feature>
<feature type="transmembrane region" description="Helical" evidence="8">
    <location>
        <begin position="12"/>
        <end position="33"/>
    </location>
</feature>
<evidence type="ECO:0000256" key="3">
    <source>
        <dbReference type="ARBA" id="ARBA00007520"/>
    </source>
</evidence>
<dbReference type="Proteomes" id="UP000798046">
    <property type="component" value="Unassembled WGS sequence"/>
</dbReference>
<evidence type="ECO:0000256" key="5">
    <source>
        <dbReference type="ARBA" id="ARBA00022692"/>
    </source>
</evidence>
<feature type="transmembrane region" description="Helical" evidence="8">
    <location>
        <begin position="130"/>
        <end position="152"/>
    </location>
</feature>
<feature type="transmembrane region" description="Helical" evidence="8">
    <location>
        <begin position="96"/>
        <end position="118"/>
    </location>
</feature>
<keyword evidence="6 8" id="KW-1133">Transmembrane helix</keyword>
<keyword evidence="7 8" id="KW-0472">Membrane</keyword>
<comment type="caution">
    <text evidence="10">The sequence shown here is derived from an EMBL/GenBank/DDBJ whole genome shotgun (WGS) entry which is preliminary data.</text>
</comment>
<evidence type="ECO:0000256" key="4">
    <source>
        <dbReference type="ARBA" id="ARBA00022475"/>
    </source>
</evidence>
<feature type="transmembrane region" description="Helical" evidence="8">
    <location>
        <begin position="158"/>
        <end position="180"/>
    </location>
</feature>
<comment type="similarity">
    <text evidence="3">Belongs to the major facilitator superfamily. TCR/Tet family.</text>
</comment>
<dbReference type="InterPro" id="IPR050189">
    <property type="entry name" value="MFS_Efflux_Transporters"/>
</dbReference>
<comment type="function">
    <text evidence="1">Resistance to tetracycline by an active tetracycline efflux. This is an energy-dependent process that decreases the accumulation of the antibiotic in whole cells. This protein functions as a metal-tetracycline/H(+) antiporter.</text>
</comment>
<dbReference type="InterPro" id="IPR036259">
    <property type="entry name" value="MFS_trans_sf"/>
</dbReference>
<feature type="transmembrane region" description="Helical" evidence="8">
    <location>
        <begin position="335"/>
        <end position="354"/>
    </location>
</feature>
<feature type="domain" description="Major facilitator superfamily (MFS) profile" evidence="9">
    <location>
        <begin position="6"/>
        <end position="387"/>
    </location>
</feature>
<dbReference type="PRINTS" id="PR01035">
    <property type="entry name" value="TCRTETA"/>
</dbReference>
<dbReference type="PROSITE" id="PS00216">
    <property type="entry name" value="SUGAR_TRANSPORT_1"/>
    <property type="match status" value="1"/>
</dbReference>
<evidence type="ECO:0000256" key="6">
    <source>
        <dbReference type="ARBA" id="ARBA00022989"/>
    </source>
</evidence>
<protein>
    <submittedName>
        <fullName evidence="10">MFS transporter</fullName>
    </submittedName>
</protein>
<dbReference type="InterPro" id="IPR020846">
    <property type="entry name" value="MFS_dom"/>
</dbReference>
<evidence type="ECO:0000256" key="2">
    <source>
        <dbReference type="ARBA" id="ARBA00004651"/>
    </source>
</evidence>
<feature type="transmembrane region" description="Helical" evidence="8">
    <location>
        <begin position="300"/>
        <end position="323"/>
    </location>
</feature>
<dbReference type="Pfam" id="PF07690">
    <property type="entry name" value="MFS_1"/>
    <property type="match status" value="2"/>
</dbReference>
<feature type="transmembrane region" description="Helical" evidence="8">
    <location>
        <begin position="39"/>
        <end position="60"/>
    </location>
</feature>
<dbReference type="PROSITE" id="PS50850">
    <property type="entry name" value="MFS"/>
    <property type="match status" value="1"/>
</dbReference>
<dbReference type="CDD" id="cd17325">
    <property type="entry name" value="MFS_MdtG_SLC18_like"/>
    <property type="match status" value="1"/>
</dbReference>
<proteinExistence type="inferred from homology"/>
<gene>
    <name evidence="10" type="ORF">F6V30_05700</name>
</gene>
<dbReference type="RefSeq" id="WP_151155747.1">
    <property type="nucleotide sequence ID" value="NZ_VZRA01000001.1"/>
</dbReference>
<dbReference type="PANTHER" id="PTHR43124:SF3">
    <property type="entry name" value="CHLORAMPHENICOL EFFLUX PUMP RV0191"/>
    <property type="match status" value="1"/>
</dbReference>
<sequence length="402" mass="42549">MKTRNLFRGLFLINFAITLGFGIADAFFSMYVFSLGARGLLLGLPLVFYSLSKVLFSPFMGAWSDRIGRRKIAAISLGLYLFVSVCYFFTTSLPLITVLRLLQGIGCAMFRPVVVSLVSDCSSARKRATVMGTFDMSFYGALSVGPVIGGILKDLWGFRGIFATLALLCILALAVALVCIPAQRVAPRQRGPGEGGRFRDILDVTRHSTLRGLLAFIFGRACGISLLGAFLPIMLTTRLGLNGTRTGLVMASTSLVMTLLLRPVGMLSDRAPRRSLVAAGGTIVSLLYFLIPMAGGFSQILALGVGIGLFSVLSQPASTALLVEEGSRHGMGVTVGTFNAVLNLGFVSGPLLGAGLQNTLGLTAVFYAAGIMGLGAVALFIKHISAEGGHAKQDMGQAEVRF</sequence>
<accession>A0ABQ6TSY8</accession>
<dbReference type="Gene3D" id="1.20.1250.20">
    <property type="entry name" value="MFS general substrate transporter like domains"/>
    <property type="match status" value="2"/>
</dbReference>
<dbReference type="SUPFAM" id="SSF103473">
    <property type="entry name" value="MFS general substrate transporter"/>
    <property type="match status" value="1"/>
</dbReference>
<keyword evidence="11" id="KW-1185">Reference proteome</keyword>
<keyword evidence="4" id="KW-1003">Cell membrane</keyword>
<evidence type="ECO:0000256" key="8">
    <source>
        <dbReference type="SAM" id="Phobius"/>
    </source>
</evidence>
<evidence type="ECO:0000256" key="1">
    <source>
        <dbReference type="ARBA" id="ARBA00003279"/>
    </source>
</evidence>
<organism evidence="10 11">
    <name type="scientific">Oryzomonas sagensis</name>
    <dbReference type="NCBI Taxonomy" id="2603857"/>
    <lineage>
        <taxon>Bacteria</taxon>
        <taxon>Pseudomonadati</taxon>
        <taxon>Thermodesulfobacteriota</taxon>
        <taxon>Desulfuromonadia</taxon>
        <taxon>Geobacterales</taxon>
        <taxon>Geobacteraceae</taxon>
        <taxon>Oryzomonas</taxon>
    </lineage>
</organism>
<evidence type="ECO:0000313" key="10">
    <source>
        <dbReference type="EMBL" id="KAB0672065.1"/>
    </source>
</evidence>
<evidence type="ECO:0000313" key="11">
    <source>
        <dbReference type="Proteomes" id="UP000798046"/>
    </source>
</evidence>
<feature type="transmembrane region" description="Helical" evidence="8">
    <location>
        <begin position="213"/>
        <end position="235"/>
    </location>
</feature>
<keyword evidence="5 8" id="KW-0812">Transmembrane</keyword>
<reference evidence="10 11" key="1">
    <citation type="journal article" date="2020" name="Microorganisms">
        <title>Description of Three Novel Members in the Family Geobacteraceae, Oryzomonas japonicum gen. nov., sp. nov., Oryzomonas sagensis sp. nov., and Oryzomonas ruber sp. nov.</title>
        <authorList>
            <person name="Xu Z."/>
            <person name="Masuda Y."/>
            <person name="Hayakawa C."/>
            <person name="Ushijima N."/>
            <person name="Kawano K."/>
            <person name="Shiratori Y."/>
            <person name="Senoo K."/>
            <person name="Itoh H."/>
        </authorList>
    </citation>
    <scope>NUCLEOTIDE SEQUENCE [LARGE SCALE GENOMIC DNA]</scope>
    <source>
        <strain evidence="10 11">Red100</strain>
    </source>
</reference>
<comment type="subcellular location">
    <subcellularLocation>
        <location evidence="2">Cell membrane</location>
        <topology evidence="2">Multi-pass membrane protein</topology>
    </subcellularLocation>
</comment>
<feature type="transmembrane region" description="Helical" evidence="8">
    <location>
        <begin position="72"/>
        <end position="90"/>
    </location>
</feature>
<dbReference type="InterPro" id="IPR011701">
    <property type="entry name" value="MFS"/>
</dbReference>
<feature type="transmembrane region" description="Helical" evidence="8">
    <location>
        <begin position="247"/>
        <end position="264"/>
    </location>
</feature>
<evidence type="ECO:0000259" key="9">
    <source>
        <dbReference type="PROSITE" id="PS50850"/>
    </source>
</evidence>